<evidence type="ECO:0000256" key="1">
    <source>
        <dbReference type="ARBA" id="ARBA00009431"/>
    </source>
</evidence>
<dbReference type="AlphaFoldDB" id="A0A8J8NS40"/>
<dbReference type="SUPFAM" id="SSF53474">
    <property type="entry name" value="alpha/beta-Hydrolases"/>
    <property type="match status" value="1"/>
</dbReference>
<keyword evidence="2" id="KW-0645">Protease</keyword>
<evidence type="ECO:0000256" key="2">
    <source>
        <dbReference type="RuleBase" id="RU361156"/>
    </source>
</evidence>
<dbReference type="EMBL" id="RRYP01008443">
    <property type="protein sequence ID" value="TNV79769.1"/>
    <property type="molecule type" value="Genomic_DNA"/>
</dbReference>
<dbReference type="FunFam" id="3.40.50.12670:FF:000002">
    <property type="entry name" value="Carboxypeptidase"/>
    <property type="match status" value="1"/>
</dbReference>
<dbReference type="GO" id="GO:0004185">
    <property type="term" value="F:serine-type carboxypeptidase activity"/>
    <property type="evidence" value="ECO:0007669"/>
    <property type="project" value="UniProtKB-UniRule"/>
</dbReference>
<dbReference type="Gene3D" id="3.40.50.12670">
    <property type="match status" value="1"/>
</dbReference>
<dbReference type="Pfam" id="PF00450">
    <property type="entry name" value="Peptidase_S10"/>
    <property type="match status" value="1"/>
</dbReference>
<dbReference type="InterPro" id="IPR018202">
    <property type="entry name" value="Ser_caboxypep_ser_AS"/>
</dbReference>
<reference evidence="3" key="1">
    <citation type="submission" date="2019-06" db="EMBL/GenBank/DDBJ databases">
        <authorList>
            <person name="Zheng W."/>
        </authorList>
    </citation>
    <scope>NUCLEOTIDE SEQUENCE</scope>
    <source>
        <strain evidence="3">QDHG01</strain>
    </source>
</reference>
<gene>
    <name evidence="3" type="ORF">FGO68_gene1591</name>
</gene>
<dbReference type="PANTHER" id="PTHR11802:SF201">
    <property type="entry name" value="CARBOXYPEPTIDASE"/>
    <property type="match status" value="1"/>
</dbReference>
<name>A0A8J8NS40_HALGN</name>
<keyword evidence="2" id="KW-0378">Hydrolase</keyword>
<feature type="chain" id="PRO_5035340522" description="Carboxypeptidase" evidence="2">
    <location>
        <begin position="18"/>
        <end position="483"/>
    </location>
</feature>
<dbReference type="PANTHER" id="PTHR11802">
    <property type="entry name" value="SERINE PROTEASE FAMILY S10 SERINE CARBOXYPEPTIDASE"/>
    <property type="match status" value="1"/>
</dbReference>
<dbReference type="InterPro" id="IPR001563">
    <property type="entry name" value="Peptidase_S10"/>
</dbReference>
<dbReference type="PRINTS" id="PR00724">
    <property type="entry name" value="CRBOXYPTASEC"/>
</dbReference>
<proteinExistence type="inferred from homology"/>
<evidence type="ECO:0000313" key="4">
    <source>
        <dbReference type="Proteomes" id="UP000785679"/>
    </source>
</evidence>
<protein>
    <recommendedName>
        <fullName evidence="2">Carboxypeptidase</fullName>
        <ecNumber evidence="2">3.4.16.-</ecNumber>
    </recommendedName>
</protein>
<dbReference type="PROSITE" id="PS00131">
    <property type="entry name" value="CARBOXYPEPT_SER_SER"/>
    <property type="match status" value="1"/>
</dbReference>
<keyword evidence="2" id="KW-0121">Carboxypeptidase</keyword>
<comment type="similarity">
    <text evidence="1 2">Belongs to the peptidase S10 family.</text>
</comment>
<sequence length="483" mass="54403">MLKKVLAIVGFAAAVSAQTPGYPAEDRVPELWQQPDLSFGFYSGYLPIAGTKKQYHYLAALSRNNNATDPVIIWFNGGPGCSSMLGWAQEHGPYAMEDGAQNFTFNDWSWNNNANMFYIESPANVGYSVCEDLAECQWTDANSADDNLAAVLYLLQNKFTALQNNDLYISGESYAGIYVPQLMLRLDMYINETKPTGKWVPNLKGMMVGNGVTNWKYDCTPAYFHMGYYHGLVSDELFNNINQNCDLSYVDAPNPPVLTAQCQTWLNKFNSLVTLVNVYDIFGKCYKNPSIHRKINGMKLQEVSDAAHEMSEVRGLTSDKYTPFLKSKNPLSVVPPCVYAEPILDYFNNQTIKDAMHISPKAAAKWDLCADAFNYTGAQNATQWIYPILKGRYRMLKYSGDADGAVPTFGTQGWINELNWEVKEQWRPYYITNMYGQQVAGYVEVRDGGFTFATVHGAGHMAPQFKRQPTYHAIFNWLNGQPL</sequence>
<organism evidence="3 4">
    <name type="scientific">Halteria grandinella</name>
    <dbReference type="NCBI Taxonomy" id="5974"/>
    <lineage>
        <taxon>Eukaryota</taxon>
        <taxon>Sar</taxon>
        <taxon>Alveolata</taxon>
        <taxon>Ciliophora</taxon>
        <taxon>Intramacronucleata</taxon>
        <taxon>Spirotrichea</taxon>
        <taxon>Stichotrichia</taxon>
        <taxon>Sporadotrichida</taxon>
        <taxon>Halteriidae</taxon>
        <taxon>Halteria</taxon>
    </lineage>
</organism>
<dbReference type="EC" id="3.4.16.-" evidence="2"/>
<dbReference type="Proteomes" id="UP000785679">
    <property type="component" value="Unassembled WGS sequence"/>
</dbReference>
<feature type="signal peptide" evidence="2">
    <location>
        <begin position="1"/>
        <end position="17"/>
    </location>
</feature>
<evidence type="ECO:0000313" key="3">
    <source>
        <dbReference type="EMBL" id="TNV79769.1"/>
    </source>
</evidence>
<keyword evidence="2" id="KW-0732">Signal</keyword>
<dbReference type="Gene3D" id="3.40.50.1820">
    <property type="entry name" value="alpha/beta hydrolase"/>
    <property type="match status" value="1"/>
</dbReference>
<dbReference type="InterPro" id="IPR029058">
    <property type="entry name" value="AB_hydrolase_fold"/>
</dbReference>
<dbReference type="GO" id="GO:0006508">
    <property type="term" value="P:proteolysis"/>
    <property type="evidence" value="ECO:0007669"/>
    <property type="project" value="UniProtKB-KW"/>
</dbReference>
<comment type="caution">
    <text evidence="3">The sequence shown here is derived from an EMBL/GenBank/DDBJ whole genome shotgun (WGS) entry which is preliminary data.</text>
</comment>
<keyword evidence="4" id="KW-1185">Reference proteome</keyword>
<dbReference type="OrthoDB" id="443318at2759"/>
<accession>A0A8J8NS40</accession>